<reference evidence="1 2" key="1">
    <citation type="submission" date="2016-11" db="EMBL/GenBank/DDBJ databases">
        <authorList>
            <person name="Kadnikov V."/>
            <person name="Nazina T."/>
        </authorList>
    </citation>
    <scope>NUCLEOTIDE SEQUENCE [LARGE SCALE GENOMIC DNA]</scope>
    <source>
        <strain evidence="1 2">1017</strain>
    </source>
</reference>
<accession>A0A1Q5SRV2</accession>
<comment type="caution">
    <text evidence="1">The sequence shown here is derived from an EMBL/GenBank/DDBJ whole genome shotgun (WGS) entry which is preliminary data.</text>
</comment>
<evidence type="ECO:0000313" key="2">
    <source>
        <dbReference type="Proteomes" id="UP000186030"/>
    </source>
</evidence>
<protein>
    <recommendedName>
        <fullName evidence="3">CdiI immunity protein domain-containing protein</fullName>
    </recommendedName>
</protein>
<name>A0A1Q5SRV2_9BACL</name>
<sequence length="100" mass="12425">MDIRKEFEHLQYFFDSYYNQTFYNAQLEEQFLRFLADEPKWVVRALKLEVEKLERIHHRRDTETWAKIEELVHENSMRYFSFEDGKTFIKVASRLLKDIE</sequence>
<gene>
    <name evidence="1" type="ORF">BRO54_2989</name>
</gene>
<proteinExistence type="predicted"/>
<dbReference type="Proteomes" id="UP000186030">
    <property type="component" value="Unassembled WGS sequence"/>
</dbReference>
<reference evidence="2" key="2">
    <citation type="submission" date="2017-01" db="EMBL/GenBank/DDBJ databases">
        <title>Genome sequencing and annotation of Geobacillus sp. 1017, a Hydrocarbon-Oxidizing Thermophilic Bacterium Isolated from a Heavy Oil Reservoir (China).</title>
        <authorList>
            <person name="Kadnikov V.V."/>
            <person name="Mardanov A.V."/>
            <person name="Poltaraus A.B."/>
            <person name="Sokolova D.S."/>
            <person name="Semenova E.M."/>
            <person name="Ravin N.V."/>
            <person name="Tourova T.P."/>
            <person name="Nazina T.N."/>
        </authorList>
    </citation>
    <scope>NUCLEOTIDE SEQUENCE [LARGE SCALE GENOMIC DNA]</scope>
    <source>
        <strain evidence="2">1017</strain>
    </source>
</reference>
<dbReference type="EMBL" id="MQMG01000044">
    <property type="protein sequence ID" value="OKO90729.1"/>
    <property type="molecule type" value="Genomic_DNA"/>
</dbReference>
<dbReference type="RefSeq" id="WP_069304274.1">
    <property type="nucleotide sequence ID" value="NZ_MQMG01000044.1"/>
</dbReference>
<organism evidence="1 2">
    <name type="scientific">Geobacillus proteiniphilus</name>
    <dbReference type="NCBI Taxonomy" id="860353"/>
    <lineage>
        <taxon>Bacteria</taxon>
        <taxon>Bacillati</taxon>
        <taxon>Bacillota</taxon>
        <taxon>Bacilli</taxon>
        <taxon>Bacillales</taxon>
        <taxon>Anoxybacillaceae</taxon>
        <taxon>Geobacillus</taxon>
    </lineage>
</organism>
<dbReference type="AlphaFoldDB" id="A0A1Q5SRV2"/>
<evidence type="ECO:0000313" key="1">
    <source>
        <dbReference type="EMBL" id="OKO90729.1"/>
    </source>
</evidence>
<evidence type="ECO:0008006" key="3">
    <source>
        <dbReference type="Google" id="ProtNLM"/>
    </source>
</evidence>